<reference evidence="6 7" key="1">
    <citation type="submission" date="2016-10" db="EMBL/GenBank/DDBJ databases">
        <authorList>
            <person name="de Groot N.N."/>
        </authorList>
    </citation>
    <scope>NUCLEOTIDE SEQUENCE [LARGE SCALE GENOMIC DNA]</scope>
    <source>
        <strain evidence="6 7">DSM 26880</strain>
    </source>
</reference>
<dbReference type="SUPFAM" id="SSF56300">
    <property type="entry name" value="Metallo-dependent phosphatases"/>
    <property type="match status" value="1"/>
</dbReference>
<evidence type="ECO:0000256" key="1">
    <source>
        <dbReference type="ARBA" id="ARBA00022723"/>
    </source>
</evidence>
<evidence type="ECO:0000313" key="7">
    <source>
        <dbReference type="Proteomes" id="UP000199286"/>
    </source>
</evidence>
<dbReference type="STRING" id="321339.SAMN05444340_113104"/>
<feature type="domain" description="Calcineurin-like phosphoesterase" evidence="5">
    <location>
        <begin position="5"/>
        <end position="123"/>
    </location>
</feature>
<proteinExistence type="inferred from homology"/>
<dbReference type="InterPro" id="IPR004843">
    <property type="entry name" value="Calcineurin-like_PHP"/>
</dbReference>
<dbReference type="AlphaFoldDB" id="A0A1H3LM69"/>
<dbReference type="PANTHER" id="PTHR42988">
    <property type="entry name" value="PHOSPHOHYDROLASE"/>
    <property type="match status" value="1"/>
</dbReference>
<sequence>MKTTRILQIGDVHLPEWTASETDIDTKDAEFSQEIIGDLKHSRLSQILKGINKTANSGTIDAVFLMGDLTSYGRNEFIAPAMDIFNTLLQDASSATRPEIYVVPGNHDVNRNDAQRLGTLGKFAHFREAAEGLGWSSPPVEGARCLKLGKGKTDSEPLPLILINSSIGSQSLHALAPSIENSVTESERGDGAPVKILSDSLINDGSETPDFGGATTTGHTLTEQRYRHLDTPYISKEAMANTIQAASSAKGSTILMCAHHNLLPQRVPRISPYAELLNGGHFRSALLDTNKNFIYLHGHIHDDPIEIIERPSAKIGDTRKCTIITISAPPIWKGYNEIALFHDQSGDVFLVRVTLYRLNPSGFISNFTDQDTRFIPLVGRSEMLVSNSANKLWEYVKQQTRSFPEIENSSSAPNGDELENTLMALFCGGFVDIKNLGLPRHRWRITALGGSH</sequence>
<keyword evidence="3" id="KW-0408">Iron</keyword>
<dbReference type="EMBL" id="FNPF01000013">
    <property type="protein sequence ID" value="SDY65637.1"/>
    <property type="molecule type" value="Genomic_DNA"/>
</dbReference>
<gene>
    <name evidence="6" type="ORF">SAMN05444340_113104</name>
</gene>
<dbReference type="Gene3D" id="3.60.21.10">
    <property type="match status" value="1"/>
</dbReference>
<comment type="similarity">
    <text evidence="4">Belongs to the cyclic nucleotide phosphodiesterase class-III family.</text>
</comment>
<keyword evidence="1" id="KW-0479">Metal-binding</keyword>
<keyword evidence="2" id="KW-0378">Hydrolase</keyword>
<keyword evidence="7" id="KW-1185">Reference proteome</keyword>
<evidence type="ECO:0000256" key="2">
    <source>
        <dbReference type="ARBA" id="ARBA00022801"/>
    </source>
</evidence>
<dbReference type="Pfam" id="PF00149">
    <property type="entry name" value="Metallophos"/>
    <property type="match status" value="1"/>
</dbReference>
<dbReference type="InterPro" id="IPR029052">
    <property type="entry name" value="Metallo-depent_PP-like"/>
</dbReference>
<dbReference type="GO" id="GO:0046872">
    <property type="term" value="F:metal ion binding"/>
    <property type="evidence" value="ECO:0007669"/>
    <property type="project" value="UniProtKB-KW"/>
</dbReference>
<dbReference type="GO" id="GO:0016787">
    <property type="term" value="F:hydrolase activity"/>
    <property type="evidence" value="ECO:0007669"/>
    <property type="project" value="UniProtKB-KW"/>
</dbReference>
<dbReference type="Proteomes" id="UP000199286">
    <property type="component" value="Unassembled WGS sequence"/>
</dbReference>
<evidence type="ECO:0000313" key="6">
    <source>
        <dbReference type="EMBL" id="SDY65637.1"/>
    </source>
</evidence>
<dbReference type="CDD" id="cd00838">
    <property type="entry name" value="MPP_superfamily"/>
    <property type="match status" value="1"/>
</dbReference>
<name>A0A1H3LM69_9RHOB</name>
<dbReference type="PANTHER" id="PTHR42988:SF2">
    <property type="entry name" value="CYCLIC NUCLEOTIDE PHOSPHODIESTERASE CBUA0032-RELATED"/>
    <property type="match status" value="1"/>
</dbReference>
<dbReference type="InterPro" id="IPR050884">
    <property type="entry name" value="CNP_phosphodiesterase-III"/>
</dbReference>
<dbReference type="RefSeq" id="WP_218141128.1">
    <property type="nucleotide sequence ID" value="NZ_FNPF01000013.1"/>
</dbReference>
<organism evidence="6 7">
    <name type="scientific">Citreimonas salinaria</name>
    <dbReference type="NCBI Taxonomy" id="321339"/>
    <lineage>
        <taxon>Bacteria</taxon>
        <taxon>Pseudomonadati</taxon>
        <taxon>Pseudomonadota</taxon>
        <taxon>Alphaproteobacteria</taxon>
        <taxon>Rhodobacterales</taxon>
        <taxon>Roseobacteraceae</taxon>
        <taxon>Citreimonas</taxon>
    </lineage>
</organism>
<evidence type="ECO:0000256" key="4">
    <source>
        <dbReference type="ARBA" id="ARBA00025742"/>
    </source>
</evidence>
<protein>
    <submittedName>
        <fullName evidence="6">Calcineurin-like phosphoesterase</fullName>
    </submittedName>
</protein>
<evidence type="ECO:0000256" key="3">
    <source>
        <dbReference type="ARBA" id="ARBA00023004"/>
    </source>
</evidence>
<evidence type="ECO:0000259" key="5">
    <source>
        <dbReference type="Pfam" id="PF00149"/>
    </source>
</evidence>
<accession>A0A1H3LM69</accession>